<name>A0A9P7D5K3_9AGAM</name>
<gene>
    <name evidence="3" type="ORF">EV702DRAFT_1043326</name>
</gene>
<reference evidence="3" key="1">
    <citation type="journal article" date="2020" name="New Phytol.">
        <title>Comparative genomics reveals dynamic genome evolution in host specialist ectomycorrhizal fungi.</title>
        <authorList>
            <person name="Lofgren L.A."/>
            <person name="Nguyen N.H."/>
            <person name="Vilgalys R."/>
            <person name="Ruytinx J."/>
            <person name="Liao H.L."/>
            <person name="Branco S."/>
            <person name="Kuo A."/>
            <person name="LaButti K."/>
            <person name="Lipzen A."/>
            <person name="Andreopoulos W."/>
            <person name="Pangilinan J."/>
            <person name="Riley R."/>
            <person name="Hundley H."/>
            <person name="Na H."/>
            <person name="Barry K."/>
            <person name="Grigoriev I.V."/>
            <person name="Stajich J.E."/>
            <person name="Kennedy P.G."/>
        </authorList>
    </citation>
    <scope>NUCLEOTIDE SEQUENCE</scope>
    <source>
        <strain evidence="3">DOB743</strain>
    </source>
</reference>
<dbReference type="PANTHER" id="PTHR10622:SF10">
    <property type="entry name" value="HET DOMAIN-CONTAINING PROTEIN"/>
    <property type="match status" value="1"/>
</dbReference>
<sequence>MKHEALHTAQRYDEAIEALDIMLSKLDDSPDTQTRELRRNTEYKELLYVSMMHAPLHMEPIDEAVAKYFSWAMLSHRWESKEPSLRDVQGRIVYELEEVGGIEKLRKFCQKARDLGYRWAWSDTCCIDQNNNVELQRSVNSMFVWYRQSALTIVYLSDVPPSAKWGALANSDWNTRGWTVQEFLAPRVILFYCADWALYLNDRSPNHKKSDTIMWELEDSTGINARTLVAFRPGMRNLREKLKWASTRVTTLQEDIVYSLFGIFGVHLPVIYGETKQNALGRLLQEIVGRSGDITVLDWTGKSSDFNSCLPADITSYKASPYTLPSLPTDETRSSISKLRNTVAVELVSKLYTLLDSLSGPRFTNYRLQLPCIAFPVTKVRRRHSQQEEECFTYDIKADGLQDLLITTEDTLTQFSPVQPTPQTFLLVRPWDRHDLGLPDFSDDAQSILESTPPSPLNSPYKSPRENEPDEMDAQSRALGLIVRLGQSFGALLVAQQHGREYKRIASDHRIMACVKDMASIENMMDVRMLEIL</sequence>
<comment type="caution">
    <text evidence="3">The sequence shown here is derived from an EMBL/GenBank/DDBJ whole genome shotgun (WGS) entry which is preliminary data.</text>
</comment>
<dbReference type="OrthoDB" id="2691269at2759"/>
<proteinExistence type="predicted"/>
<dbReference type="Proteomes" id="UP000714275">
    <property type="component" value="Unassembled WGS sequence"/>
</dbReference>
<feature type="domain" description="Heterokaryon incompatibility" evidence="2">
    <location>
        <begin position="71"/>
        <end position="158"/>
    </location>
</feature>
<protein>
    <submittedName>
        <fullName evidence="3">Heterokaryon incompatibility protein-domain-containing protein</fullName>
    </submittedName>
</protein>
<dbReference type="EMBL" id="JABBWD010000010">
    <property type="protein sequence ID" value="KAG1779943.1"/>
    <property type="molecule type" value="Genomic_DNA"/>
</dbReference>
<evidence type="ECO:0000313" key="3">
    <source>
        <dbReference type="EMBL" id="KAG1779943.1"/>
    </source>
</evidence>
<dbReference type="AlphaFoldDB" id="A0A9P7D5K3"/>
<evidence type="ECO:0000259" key="2">
    <source>
        <dbReference type="Pfam" id="PF06985"/>
    </source>
</evidence>
<keyword evidence="4" id="KW-1185">Reference proteome</keyword>
<evidence type="ECO:0000256" key="1">
    <source>
        <dbReference type="SAM" id="MobiDB-lite"/>
    </source>
</evidence>
<evidence type="ECO:0000313" key="4">
    <source>
        <dbReference type="Proteomes" id="UP000714275"/>
    </source>
</evidence>
<dbReference type="PANTHER" id="PTHR10622">
    <property type="entry name" value="HET DOMAIN-CONTAINING PROTEIN"/>
    <property type="match status" value="1"/>
</dbReference>
<feature type="region of interest" description="Disordered" evidence="1">
    <location>
        <begin position="442"/>
        <end position="474"/>
    </location>
</feature>
<accession>A0A9P7D5K3</accession>
<dbReference type="Pfam" id="PF06985">
    <property type="entry name" value="HET"/>
    <property type="match status" value="1"/>
</dbReference>
<organism evidence="3 4">
    <name type="scientific">Suillus placidus</name>
    <dbReference type="NCBI Taxonomy" id="48579"/>
    <lineage>
        <taxon>Eukaryota</taxon>
        <taxon>Fungi</taxon>
        <taxon>Dikarya</taxon>
        <taxon>Basidiomycota</taxon>
        <taxon>Agaricomycotina</taxon>
        <taxon>Agaricomycetes</taxon>
        <taxon>Agaricomycetidae</taxon>
        <taxon>Boletales</taxon>
        <taxon>Suillineae</taxon>
        <taxon>Suillaceae</taxon>
        <taxon>Suillus</taxon>
    </lineage>
</organism>
<dbReference type="InterPro" id="IPR010730">
    <property type="entry name" value="HET"/>
</dbReference>